<evidence type="ECO:0000313" key="1">
    <source>
        <dbReference type="EMBL" id="CAA9586309.1"/>
    </source>
</evidence>
<proteinExistence type="predicted"/>
<dbReference type="AlphaFoldDB" id="A0A6J4VS24"/>
<organism evidence="1">
    <name type="scientific">uncultured Thermomicrobiales bacterium</name>
    <dbReference type="NCBI Taxonomy" id="1645740"/>
    <lineage>
        <taxon>Bacteria</taxon>
        <taxon>Pseudomonadati</taxon>
        <taxon>Thermomicrobiota</taxon>
        <taxon>Thermomicrobia</taxon>
        <taxon>Thermomicrobiales</taxon>
        <taxon>environmental samples</taxon>
    </lineage>
</organism>
<sequence>MWNASASARPMPEPPPVISMVLPVMCTIVPPQSHVSPFVAPVCGIQGAIWYTDPRRSLPDPPGPGAPRAGA</sequence>
<accession>A0A6J4VS24</accession>
<reference evidence="1" key="1">
    <citation type="submission" date="2020-02" db="EMBL/GenBank/DDBJ databases">
        <authorList>
            <person name="Meier V. D."/>
        </authorList>
    </citation>
    <scope>NUCLEOTIDE SEQUENCE</scope>
    <source>
        <strain evidence="1">AVDCRST_MAG88</strain>
    </source>
</reference>
<name>A0A6J4VS24_9BACT</name>
<protein>
    <submittedName>
        <fullName evidence="1">Uncharacterized protein</fullName>
    </submittedName>
</protein>
<dbReference type="EMBL" id="CADCWM010000986">
    <property type="protein sequence ID" value="CAA9586309.1"/>
    <property type="molecule type" value="Genomic_DNA"/>
</dbReference>
<gene>
    <name evidence="1" type="ORF">AVDCRST_MAG88-3995</name>
</gene>